<name>A0A8S1J9B8_9CHLO</name>
<sequence>MQMIGSVWAGFLVRQGLASVCLVIAHILRWSEDNSGGAGCAETRMAVGCCSEERWIGALNLGRGQIHFFVCTFCILYSHRCRHPDGQMIFLTPPHPLEFDTVRLAAK</sequence>
<protein>
    <recommendedName>
        <fullName evidence="4">Secreted protein</fullName>
    </recommendedName>
</protein>
<dbReference type="Proteomes" id="UP000708148">
    <property type="component" value="Unassembled WGS sequence"/>
</dbReference>
<evidence type="ECO:0000256" key="1">
    <source>
        <dbReference type="SAM" id="SignalP"/>
    </source>
</evidence>
<proteinExistence type="predicted"/>
<dbReference type="EMBL" id="CAJHUC010001881">
    <property type="protein sequence ID" value="CAD7702589.1"/>
    <property type="molecule type" value="Genomic_DNA"/>
</dbReference>
<reference evidence="2" key="1">
    <citation type="submission" date="2020-12" db="EMBL/GenBank/DDBJ databases">
        <authorList>
            <person name="Iha C."/>
        </authorList>
    </citation>
    <scope>NUCLEOTIDE SEQUENCE</scope>
</reference>
<evidence type="ECO:0008006" key="4">
    <source>
        <dbReference type="Google" id="ProtNLM"/>
    </source>
</evidence>
<dbReference type="AlphaFoldDB" id="A0A8S1J9B8"/>
<comment type="caution">
    <text evidence="2">The sequence shown here is derived from an EMBL/GenBank/DDBJ whole genome shotgun (WGS) entry which is preliminary data.</text>
</comment>
<organism evidence="2 3">
    <name type="scientific">Ostreobium quekettii</name>
    <dbReference type="NCBI Taxonomy" id="121088"/>
    <lineage>
        <taxon>Eukaryota</taxon>
        <taxon>Viridiplantae</taxon>
        <taxon>Chlorophyta</taxon>
        <taxon>core chlorophytes</taxon>
        <taxon>Ulvophyceae</taxon>
        <taxon>TCBD clade</taxon>
        <taxon>Bryopsidales</taxon>
        <taxon>Ostreobineae</taxon>
        <taxon>Ostreobiaceae</taxon>
        <taxon>Ostreobium</taxon>
    </lineage>
</organism>
<feature type="signal peptide" evidence="1">
    <location>
        <begin position="1"/>
        <end position="18"/>
    </location>
</feature>
<gene>
    <name evidence="2" type="ORF">OSTQU699_LOCUS7946</name>
</gene>
<accession>A0A8S1J9B8</accession>
<keyword evidence="3" id="KW-1185">Reference proteome</keyword>
<evidence type="ECO:0000313" key="3">
    <source>
        <dbReference type="Proteomes" id="UP000708148"/>
    </source>
</evidence>
<evidence type="ECO:0000313" key="2">
    <source>
        <dbReference type="EMBL" id="CAD7702589.1"/>
    </source>
</evidence>
<keyword evidence="1" id="KW-0732">Signal</keyword>
<feature type="chain" id="PRO_5035800619" description="Secreted protein" evidence="1">
    <location>
        <begin position="19"/>
        <end position="107"/>
    </location>
</feature>